<dbReference type="GO" id="GO:0003697">
    <property type="term" value="F:single-stranded DNA binding"/>
    <property type="evidence" value="ECO:0007669"/>
    <property type="project" value="InterPro"/>
</dbReference>
<dbReference type="InterPro" id="IPR012340">
    <property type="entry name" value="NA-bd_OB-fold"/>
</dbReference>
<dbReference type="InterPro" id="IPR011344">
    <property type="entry name" value="ssDNA-bd"/>
</dbReference>
<dbReference type="EMBL" id="PZBZ01000010">
    <property type="protein sequence ID" value="PTG16337.1"/>
    <property type="molecule type" value="Genomic_DNA"/>
</dbReference>
<evidence type="ECO:0000313" key="5">
    <source>
        <dbReference type="Proteomes" id="UP000242704"/>
    </source>
</evidence>
<evidence type="ECO:0000256" key="1">
    <source>
        <dbReference type="ARBA" id="ARBA00023125"/>
    </source>
</evidence>
<dbReference type="Gene3D" id="2.40.50.140">
    <property type="entry name" value="Nucleic acid-binding proteins"/>
    <property type="match status" value="1"/>
</dbReference>
<keyword evidence="1 2" id="KW-0238">DNA-binding</keyword>
<accession>A0AAE5W8J3</accession>
<name>A0AAE5W8J3_STACR</name>
<evidence type="ECO:0000256" key="2">
    <source>
        <dbReference type="PIRNR" id="PIRNR002070"/>
    </source>
</evidence>
<reference evidence="4" key="2">
    <citation type="submission" date="2018-03" db="EMBL/GenBank/DDBJ databases">
        <authorList>
            <person name="Naushad S."/>
        </authorList>
    </citation>
    <scope>NUCLEOTIDE SEQUENCE</scope>
    <source>
        <strain evidence="4">SNUC 505</strain>
    </source>
</reference>
<dbReference type="PROSITE" id="PS50935">
    <property type="entry name" value="SSB"/>
    <property type="match status" value="1"/>
</dbReference>
<organism evidence="4 5">
    <name type="scientific">Staphylococcus chromogenes</name>
    <name type="common">Staphylococcus hyicus subsp. chromogenes</name>
    <dbReference type="NCBI Taxonomy" id="46126"/>
    <lineage>
        <taxon>Bacteria</taxon>
        <taxon>Bacillati</taxon>
        <taxon>Bacillota</taxon>
        <taxon>Bacilli</taxon>
        <taxon>Bacillales</taxon>
        <taxon>Staphylococcaceae</taxon>
        <taxon>Staphylococcus</taxon>
    </lineage>
</organism>
<dbReference type="AlphaFoldDB" id="A0AAE5W8J3"/>
<gene>
    <name evidence="4" type="ORF">BU653_02565</name>
    <name evidence="3" type="ORF">RCF65_01630</name>
</gene>
<dbReference type="Proteomes" id="UP001240157">
    <property type="component" value="Unassembled WGS sequence"/>
</dbReference>
<dbReference type="SUPFAM" id="SSF50249">
    <property type="entry name" value="Nucleic acid-binding proteins"/>
    <property type="match status" value="1"/>
</dbReference>
<dbReference type="InterPro" id="IPR000424">
    <property type="entry name" value="Primosome_PriB/ssb"/>
</dbReference>
<dbReference type="Proteomes" id="UP000242704">
    <property type="component" value="Unassembled WGS sequence"/>
</dbReference>
<reference evidence="4 5" key="1">
    <citation type="journal article" date="2016" name="Front. Microbiol.">
        <title>Comprehensive Phylogenetic Analysis of Bovine Non-aureus Staphylococci Species Based on Whole-Genome Sequencing.</title>
        <authorList>
            <person name="Naushad S."/>
            <person name="Barkema H.W."/>
            <person name="Luby C."/>
            <person name="Condas L.A."/>
            <person name="Nobrega D.B."/>
            <person name="Carson D.A."/>
            <person name="De Buck J."/>
        </authorList>
    </citation>
    <scope>NUCLEOTIDE SEQUENCE [LARGE SCALE GENOMIC DNA]</scope>
    <source>
        <strain evidence="4 5">SNUC 505</strain>
    </source>
</reference>
<evidence type="ECO:0000313" key="6">
    <source>
        <dbReference type="Proteomes" id="UP001240157"/>
    </source>
</evidence>
<comment type="caution">
    <text evidence="4">The sequence shown here is derived from an EMBL/GenBank/DDBJ whole genome shotgun (WGS) entry which is preliminary data.</text>
</comment>
<dbReference type="Pfam" id="PF00436">
    <property type="entry name" value="SSB"/>
    <property type="match status" value="1"/>
</dbReference>
<dbReference type="RefSeq" id="WP_105963519.1">
    <property type="nucleotide sequence ID" value="NZ_CP084719.1"/>
</dbReference>
<sequence length="105" mass="12229">MPLINQFQVTGTFSKPPHYFDASETPFITFSIKVKRNYHSKNDKPIYDFLSCKAFGATATYIHETCKEEDHVAITGQIQTRRFEYQGERRYATELVVSQLENFPL</sequence>
<dbReference type="GO" id="GO:0006260">
    <property type="term" value="P:DNA replication"/>
    <property type="evidence" value="ECO:0007669"/>
    <property type="project" value="InterPro"/>
</dbReference>
<protein>
    <recommendedName>
        <fullName evidence="2">Single-stranded DNA-binding protein</fullName>
    </recommendedName>
</protein>
<evidence type="ECO:0000313" key="3">
    <source>
        <dbReference type="EMBL" id="MDQ7174684.1"/>
    </source>
</evidence>
<proteinExistence type="predicted"/>
<reference evidence="3 6" key="3">
    <citation type="submission" date="2023-08" db="EMBL/GenBank/DDBJ databases">
        <title>Whole genome sequencing of Staphylococcus chromogenes NNSch 2386.</title>
        <authorList>
            <person name="Kropotov V.S."/>
            <person name="Boriskina E.V."/>
            <person name="Gordinskaya N.A."/>
            <person name="Shkurkina I.S."/>
            <person name="Kryazhev D.V."/>
            <person name="Alekseeva A.E."/>
            <person name="Makhova M.A."/>
        </authorList>
    </citation>
    <scope>NUCLEOTIDE SEQUENCE [LARGE SCALE GENOMIC DNA]</scope>
    <source>
        <strain evidence="3 6">NNSch 2386</strain>
    </source>
</reference>
<dbReference type="EMBL" id="JAVGJF010000004">
    <property type="protein sequence ID" value="MDQ7174684.1"/>
    <property type="molecule type" value="Genomic_DNA"/>
</dbReference>
<dbReference type="PIRSF" id="PIRSF002070">
    <property type="entry name" value="SSB"/>
    <property type="match status" value="1"/>
</dbReference>
<evidence type="ECO:0000313" key="4">
    <source>
        <dbReference type="EMBL" id="PTG16337.1"/>
    </source>
</evidence>